<dbReference type="AlphaFoldDB" id="A0AAD6YU49"/>
<dbReference type="GO" id="GO:0006508">
    <property type="term" value="P:proteolysis"/>
    <property type="evidence" value="ECO:0007669"/>
    <property type="project" value="TreeGrafter"/>
</dbReference>
<evidence type="ECO:0000256" key="2">
    <source>
        <dbReference type="ARBA" id="ARBA00008766"/>
    </source>
</evidence>
<comment type="similarity">
    <text evidence="2">Belongs to the peptidase M24B family.</text>
</comment>
<dbReference type="SMART" id="SM01011">
    <property type="entry name" value="AMP_N"/>
    <property type="match status" value="1"/>
</dbReference>
<dbReference type="InterPro" id="IPR036005">
    <property type="entry name" value="Creatinase/aminopeptidase-like"/>
</dbReference>
<evidence type="ECO:0000256" key="3">
    <source>
        <dbReference type="ARBA" id="ARBA00022723"/>
    </source>
</evidence>
<protein>
    <submittedName>
        <fullName evidence="7">Peptidase M24</fullName>
    </submittedName>
</protein>
<dbReference type="SUPFAM" id="SSF53092">
    <property type="entry name" value="Creatinase/prolidase N-terminal domain"/>
    <property type="match status" value="1"/>
</dbReference>
<keyword evidence="8" id="KW-1185">Reference proteome</keyword>
<comment type="cofactor">
    <cofactor evidence="1">
        <name>Mn(2+)</name>
        <dbReference type="ChEBI" id="CHEBI:29035"/>
    </cofactor>
</comment>
<reference evidence="7" key="1">
    <citation type="submission" date="2023-03" db="EMBL/GenBank/DDBJ databases">
        <title>Massive genome expansion in bonnet fungi (Mycena s.s.) driven by repeated elements and novel gene families across ecological guilds.</title>
        <authorList>
            <consortium name="Lawrence Berkeley National Laboratory"/>
            <person name="Harder C.B."/>
            <person name="Miyauchi S."/>
            <person name="Viragh M."/>
            <person name="Kuo A."/>
            <person name="Thoen E."/>
            <person name="Andreopoulos B."/>
            <person name="Lu D."/>
            <person name="Skrede I."/>
            <person name="Drula E."/>
            <person name="Henrissat B."/>
            <person name="Morin E."/>
            <person name="Kohler A."/>
            <person name="Barry K."/>
            <person name="LaButti K."/>
            <person name="Morin E."/>
            <person name="Salamov A."/>
            <person name="Lipzen A."/>
            <person name="Mereny Z."/>
            <person name="Hegedus B."/>
            <person name="Baldrian P."/>
            <person name="Stursova M."/>
            <person name="Weitz H."/>
            <person name="Taylor A."/>
            <person name="Grigoriev I.V."/>
            <person name="Nagy L.G."/>
            <person name="Martin F."/>
            <person name="Kauserud H."/>
        </authorList>
    </citation>
    <scope>NUCLEOTIDE SEQUENCE</scope>
    <source>
        <strain evidence="7">9144</strain>
    </source>
</reference>
<evidence type="ECO:0000256" key="5">
    <source>
        <dbReference type="ARBA" id="ARBA00023211"/>
    </source>
</evidence>
<dbReference type="Gene3D" id="3.90.230.10">
    <property type="entry name" value="Creatinase/methionine aminopeptidase superfamily"/>
    <property type="match status" value="1"/>
</dbReference>
<dbReference type="InterPro" id="IPR052433">
    <property type="entry name" value="X-Pro_dipept-like"/>
</dbReference>
<evidence type="ECO:0000313" key="7">
    <source>
        <dbReference type="EMBL" id="KAJ7229152.1"/>
    </source>
</evidence>
<dbReference type="PANTHER" id="PTHR43226:SF4">
    <property type="entry name" value="XAA-PRO AMINOPEPTIDASE 3"/>
    <property type="match status" value="1"/>
</dbReference>
<gene>
    <name evidence="7" type="ORF">GGX14DRAFT_692928</name>
</gene>
<evidence type="ECO:0000313" key="8">
    <source>
        <dbReference type="Proteomes" id="UP001219525"/>
    </source>
</evidence>
<dbReference type="CDD" id="cd01087">
    <property type="entry name" value="Prolidase"/>
    <property type="match status" value="1"/>
</dbReference>
<dbReference type="Pfam" id="PF00557">
    <property type="entry name" value="Peptidase_M24"/>
    <property type="match status" value="1"/>
</dbReference>
<dbReference type="SUPFAM" id="SSF55920">
    <property type="entry name" value="Creatinase/aminopeptidase"/>
    <property type="match status" value="1"/>
</dbReference>
<dbReference type="InterPro" id="IPR007865">
    <property type="entry name" value="Aminopep_P_N"/>
</dbReference>
<dbReference type="PANTHER" id="PTHR43226">
    <property type="entry name" value="XAA-PRO AMINOPEPTIDASE 3"/>
    <property type="match status" value="1"/>
</dbReference>
<dbReference type="PROSITE" id="PS00491">
    <property type="entry name" value="PROLINE_PEPTIDASE"/>
    <property type="match status" value="1"/>
</dbReference>
<sequence>MSSLALLRRAAPCRAKFPIPARKYASEAANVDVPKPSAFGQPLFQSHPHLVQDTELTPGFSAQEYETRRHNLMNSLPDSSIVVSIAGTVKYMSGQIFYKFRQASDFRYLTGFDEPNSAVILEKTSSSRGYRMTLFSAGKDSAKEKWDGARWTAHAFHGINLMKNDFRTSFSEARHLFQADDARSIDHFASHLRSALSSYSNVFVDLPNHTHKSSKLTSKSILNFLSLPLVPRTEYDSIVEALSGSRHKPLAPKIAQLRAIKSEAELRTMRQAADISGRAHAKTMRFARPGLSEAALAAHFEYLCSLAGSERPAYVPVVASGANALIIHYTSNNHLIRENEILLIDAGCEYNGYASDITRSFPASGTFSSPQRDIYAAVLSVQKKLIELCTESSGLGIHQLHLKTCILLCQELKQIGIDVQAKDLDLLFPHYVSHPIGLDLHESSHFDRTGSLKAGMVITVEPGIYVPPSPQFPKHFHNIGIRIEDEVVVGKKHPVVLSVAAPKEIADVEGACQGLLGLEPF</sequence>
<dbReference type="GO" id="GO:0030145">
    <property type="term" value="F:manganese ion binding"/>
    <property type="evidence" value="ECO:0007669"/>
    <property type="project" value="InterPro"/>
</dbReference>
<keyword evidence="4" id="KW-0378">Hydrolase</keyword>
<evidence type="ECO:0000256" key="1">
    <source>
        <dbReference type="ARBA" id="ARBA00001936"/>
    </source>
</evidence>
<dbReference type="Pfam" id="PF05195">
    <property type="entry name" value="AMP_N"/>
    <property type="match status" value="1"/>
</dbReference>
<keyword evidence="3" id="KW-0479">Metal-binding</keyword>
<dbReference type="Gene3D" id="3.40.350.10">
    <property type="entry name" value="Creatinase/prolidase N-terminal domain"/>
    <property type="match status" value="1"/>
</dbReference>
<dbReference type="InterPro" id="IPR029149">
    <property type="entry name" value="Creatin/AminoP/Spt16_N"/>
</dbReference>
<dbReference type="PRINTS" id="PR00599">
    <property type="entry name" value="MAPEPTIDASE"/>
</dbReference>
<organism evidence="7 8">
    <name type="scientific">Mycena pura</name>
    <dbReference type="NCBI Taxonomy" id="153505"/>
    <lineage>
        <taxon>Eukaryota</taxon>
        <taxon>Fungi</taxon>
        <taxon>Dikarya</taxon>
        <taxon>Basidiomycota</taxon>
        <taxon>Agaricomycotina</taxon>
        <taxon>Agaricomycetes</taxon>
        <taxon>Agaricomycetidae</taxon>
        <taxon>Agaricales</taxon>
        <taxon>Marasmiineae</taxon>
        <taxon>Mycenaceae</taxon>
        <taxon>Mycena</taxon>
    </lineage>
</organism>
<proteinExistence type="inferred from homology"/>
<dbReference type="Proteomes" id="UP001219525">
    <property type="component" value="Unassembled WGS sequence"/>
</dbReference>
<feature type="domain" description="Aminopeptidase P N-terminal" evidence="6">
    <location>
        <begin position="60"/>
        <end position="213"/>
    </location>
</feature>
<dbReference type="InterPro" id="IPR001131">
    <property type="entry name" value="Peptidase_M24B_aminopep-P_CS"/>
</dbReference>
<dbReference type="InterPro" id="IPR001714">
    <property type="entry name" value="Pept_M24_MAP"/>
</dbReference>
<name>A0AAD6YU49_9AGAR</name>
<comment type="caution">
    <text evidence="7">The sequence shown here is derived from an EMBL/GenBank/DDBJ whole genome shotgun (WGS) entry which is preliminary data.</text>
</comment>
<keyword evidence="5" id="KW-0464">Manganese</keyword>
<dbReference type="InterPro" id="IPR000994">
    <property type="entry name" value="Pept_M24"/>
</dbReference>
<accession>A0AAD6YU49</accession>
<evidence type="ECO:0000259" key="6">
    <source>
        <dbReference type="SMART" id="SM01011"/>
    </source>
</evidence>
<dbReference type="GO" id="GO:0070006">
    <property type="term" value="F:metalloaminopeptidase activity"/>
    <property type="evidence" value="ECO:0007669"/>
    <property type="project" value="InterPro"/>
</dbReference>
<evidence type="ECO:0000256" key="4">
    <source>
        <dbReference type="ARBA" id="ARBA00022801"/>
    </source>
</evidence>
<dbReference type="GO" id="GO:0005739">
    <property type="term" value="C:mitochondrion"/>
    <property type="evidence" value="ECO:0007669"/>
    <property type="project" value="TreeGrafter"/>
</dbReference>
<dbReference type="EMBL" id="JARJCW010000002">
    <property type="protein sequence ID" value="KAJ7229152.1"/>
    <property type="molecule type" value="Genomic_DNA"/>
</dbReference>